<name>A0A2L2TJV6_9HYPO</name>
<dbReference type="EMBL" id="LN649229">
    <property type="protein sequence ID" value="CEI64727.1"/>
    <property type="molecule type" value="Genomic_DNA"/>
</dbReference>
<sequence length="70" mass="7782">MLSTAGFVDGVFTGWASRLDALKHPVLRKRWLLETHTAVGKLIRYTPSETNGLARRAGAHVFLGITLNYE</sequence>
<organism evidence="1 2">
    <name type="scientific">Fusarium venenatum</name>
    <dbReference type="NCBI Taxonomy" id="56646"/>
    <lineage>
        <taxon>Eukaryota</taxon>
        <taxon>Fungi</taxon>
        <taxon>Dikarya</taxon>
        <taxon>Ascomycota</taxon>
        <taxon>Pezizomycotina</taxon>
        <taxon>Sordariomycetes</taxon>
        <taxon>Hypocreomycetidae</taxon>
        <taxon>Hypocreales</taxon>
        <taxon>Nectriaceae</taxon>
        <taxon>Fusarium</taxon>
    </lineage>
</organism>
<evidence type="ECO:0000313" key="2">
    <source>
        <dbReference type="Proteomes" id="UP000245910"/>
    </source>
</evidence>
<accession>A0A2L2TJV6</accession>
<reference evidence="2" key="1">
    <citation type="submission" date="2014-10" db="EMBL/GenBank/DDBJ databases">
        <authorList>
            <person name="King R."/>
        </authorList>
    </citation>
    <scope>NUCLEOTIDE SEQUENCE [LARGE SCALE GENOMIC DNA]</scope>
    <source>
        <strain evidence="2">A3/5</strain>
    </source>
</reference>
<keyword evidence="2" id="KW-1185">Reference proteome</keyword>
<protein>
    <submittedName>
        <fullName evidence="1">Uncharacterized protein</fullName>
    </submittedName>
</protein>
<proteinExistence type="predicted"/>
<evidence type="ECO:0000313" key="1">
    <source>
        <dbReference type="EMBL" id="CEI64727.1"/>
    </source>
</evidence>
<dbReference type="Proteomes" id="UP000245910">
    <property type="component" value="Chromosome I"/>
</dbReference>
<dbReference type="AlphaFoldDB" id="A0A2L2TJV6"/>